<gene>
    <name evidence="2" type="ORF">NLU13_0066</name>
</gene>
<comment type="caution">
    <text evidence="2">The sequence shown here is derived from an EMBL/GenBank/DDBJ whole genome shotgun (WGS) entry which is preliminary data.</text>
</comment>
<name>A0AA39GNE7_SARSR</name>
<feature type="compositionally biased region" description="Polar residues" evidence="1">
    <location>
        <begin position="71"/>
        <end position="83"/>
    </location>
</feature>
<keyword evidence="3" id="KW-1185">Reference proteome</keyword>
<evidence type="ECO:0000313" key="3">
    <source>
        <dbReference type="Proteomes" id="UP001175261"/>
    </source>
</evidence>
<accession>A0AA39GNE7</accession>
<feature type="region of interest" description="Disordered" evidence="1">
    <location>
        <begin position="1"/>
        <end position="174"/>
    </location>
</feature>
<organism evidence="2 3">
    <name type="scientific">Sarocladium strictum</name>
    <name type="common">Black bundle disease fungus</name>
    <name type="synonym">Acremonium strictum</name>
    <dbReference type="NCBI Taxonomy" id="5046"/>
    <lineage>
        <taxon>Eukaryota</taxon>
        <taxon>Fungi</taxon>
        <taxon>Dikarya</taxon>
        <taxon>Ascomycota</taxon>
        <taxon>Pezizomycotina</taxon>
        <taxon>Sordariomycetes</taxon>
        <taxon>Hypocreomycetidae</taxon>
        <taxon>Hypocreales</taxon>
        <taxon>Sarocladiaceae</taxon>
        <taxon>Sarocladium</taxon>
    </lineage>
</organism>
<evidence type="ECO:0000313" key="2">
    <source>
        <dbReference type="EMBL" id="KAK0390562.1"/>
    </source>
</evidence>
<feature type="compositionally biased region" description="Basic and acidic residues" evidence="1">
    <location>
        <begin position="129"/>
        <end position="174"/>
    </location>
</feature>
<proteinExistence type="predicted"/>
<dbReference type="Proteomes" id="UP001175261">
    <property type="component" value="Unassembled WGS sequence"/>
</dbReference>
<dbReference type="AlphaFoldDB" id="A0AA39GNE7"/>
<protein>
    <submittedName>
        <fullName evidence="2">Uncharacterized protein</fullName>
    </submittedName>
</protein>
<evidence type="ECO:0000256" key="1">
    <source>
        <dbReference type="SAM" id="MobiDB-lite"/>
    </source>
</evidence>
<reference evidence="2" key="1">
    <citation type="submission" date="2022-10" db="EMBL/GenBank/DDBJ databases">
        <title>Determination and structural analysis of whole genome sequence of Sarocladium strictum F4-1.</title>
        <authorList>
            <person name="Hu L."/>
            <person name="Jiang Y."/>
        </authorList>
    </citation>
    <scope>NUCLEOTIDE SEQUENCE</scope>
    <source>
        <strain evidence="2">F4-1</strain>
    </source>
</reference>
<dbReference type="EMBL" id="JAPDFR010000001">
    <property type="protein sequence ID" value="KAK0390562.1"/>
    <property type="molecule type" value="Genomic_DNA"/>
</dbReference>
<sequence length="174" mass="18440">MSANPDAHFGQEIGNHVPPSEPMMKGGHKPGVKVGNDAVPEFHAETHTPGTAPADRTFTPNTKSEIPGQAFNDNMQNPITASDTLPGATSADVHKGLGHPGSGQTSQELHGTHKRVRAGLEGVGAMPRDPIHDQGADRAYETNRRGKGGRAAEDYPGAEDRENVKAEEVASERR</sequence>